<dbReference type="PROSITE" id="PS00859">
    <property type="entry name" value="GTP_CYCLOHYDROL_1_1"/>
    <property type="match status" value="1"/>
</dbReference>
<dbReference type="NCBIfam" id="NF006826">
    <property type="entry name" value="PRK09347.1-3"/>
    <property type="match status" value="1"/>
</dbReference>
<evidence type="ECO:0000256" key="4">
    <source>
        <dbReference type="ARBA" id="ARBA00012715"/>
    </source>
</evidence>
<dbReference type="InterPro" id="IPR001474">
    <property type="entry name" value="GTP_CycHdrlase_I"/>
</dbReference>
<dbReference type="GO" id="GO:0008270">
    <property type="term" value="F:zinc ion binding"/>
    <property type="evidence" value="ECO:0007669"/>
    <property type="project" value="TreeGrafter"/>
</dbReference>
<protein>
    <recommendedName>
        <fullName evidence="4">GTP cyclohydrolase I</fullName>
        <ecNumber evidence="4">3.5.4.16</ecNumber>
    </recommendedName>
</protein>
<comment type="pathway">
    <text evidence="2">Cofactor biosynthesis; 7,8-dihydroneopterin triphosphate biosynthesis; 7,8-dihydroneopterin triphosphate from GTP: step 1/1.</text>
</comment>
<evidence type="ECO:0000259" key="7">
    <source>
        <dbReference type="Pfam" id="PF01227"/>
    </source>
</evidence>
<dbReference type="Proteomes" id="UP000494363">
    <property type="component" value="Unassembled WGS sequence"/>
</dbReference>
<evidence type="ECO:0000256" key="6">
    <source>
        <dbReference type="ARBA" id="ARBA00022801"/>
    </source>
</evidence>
<feature type="domain" description="GTP cyclohydrolase I" evidence="7">
    <location>
        <begin position="34"/>
        <end position="210"/>
    </location>
</feature>
<dbReference type="GO" id="GO:0005737">
    <property type="term" value="C:cytoplasm"/>
    <property type="evidence" value="ECO:0007669"/>
    <property type="project" value="TreeGrafter"/>
</dbReference>
<dbReference type="GO" id="GO:0046654">
    <property type="term" value="P:tetrahydrofolate biosynthetic process"/>
    <property type="evidence" value="ECO:0007669"/>
    <property type="project" value="InterPro"/>
</dbReference>
<accession>A0A6J5D6B5</accession>
<dbReference type="Pfam" id="PF01227">
    <property type="entry name" value="GTP_cyclohydroI"/>
    <property type="match status" value="1"/>
</dbReference>
<dbReference type="GO" id="GO:0005525">
    <property type="term" value="F:GTP binding"/>
    <property type="evidence" value="ECO:0007669"/>
    <property type="project" value="TreeGrafter"/>
</dbReference>
<evidence type="ECO:0000313" key="8">
    <source>
        <dbReference type="EMBL" id="CAB3748752.1"/>
    </source>
</evidence>
<evidence type="ECO:0000256" key="1">
    <source>
        <dbReference type="ARBA" id="ARBA00001052"/>
    </source>
</evidence>
<dbReference type="PANTHER" id="PTHR11109:SF7">
    <property type="entry name" value="GTP CYCLOHYDROLASE 1"/>
    <property type="match status" value="1"/>
</dbReference>
<sequence>MAYPGYQYVREDASRERSTSGIARVRPFDAVAFEQAVTAMLTAAGVDVESEHLRTSAQCVRELWQQRLLDGYDVEPAAALGSGFADARRDVVIMRGITVHGMCPHHLLPFRGVAHLAYLPGGRLHGFGGLTRLVDAVCHRFVYQEWATDAIANALVTHGHARGAACVIEAEQLCQLIGEVRRGDERVVTQSFAGEFVSDSTARAEFLRAIGTSGA</sequence>
<keyword evidence="9" id="KW-1185">Reference proteome</keyword>
<evidence type="ECO:0000313" key="9">
    <source>
        <dbReference type="Proteomes" id="UP000494363"/>
    </source>
</evidence>
<name>A0A6J5D6B5_9BURK</name>
<dbReference type="RefSeq" id="WP_175225111.1">
    <property type="nucleotide sequence ID" value="NZ_CADIKH010000003.1"/>
</dbReference>
<reference evidence="8 9" key="1">
    <citation type="submission" date="2020-04" db="EMBL/GenBank/DDBJ databases">
        <authorList>
            <person name="De Canck E."/>
        </authorList>
    </citation>
    <scope>NUCLEOTIDE SEQUENCE [LARGE SCALE GENOMIC DNA]</scope>
    <source>
        <strain evidence="8 9">LMG 29542</strain>
    </source>
</reference>
<dbReference type="SUPFAM" id="SSF55620">
    <property type="entry name" value="Tetrahydrobiopterin biosynthesis enzymes-like"/>
    <property type="match status" value="1"/>
</dbReference>
<dbReference type="GO" id="GO:0006730">
    <property type="term" value="P:one-carbon metabolic process"/>
    <property type="evidence" value="ECO:0007669"/>
    <property type="project" value="UniProtKB-KW"/>
</dbReference>
<dbReference type="UniPathway" id="UPA00848">
    <property type="reaction ID" value="UER00151"/>
</dbReference>
<dbReference type="Gene3D" id="3.30.1130.10">
    <property type="match status" value="1"/>
</dbReference>
<keyword evidence="5" id="KW-0554">One-carbon metabolism</keyword>
<keyword evidence="6 8" id="KW-0378">Hydrolase</keyword>
<gene>
    <name evidence="8" type="primary">folE_1</name>
    <name evidence="8" type="ORF">LMG29542_00754</name>
</gene>
<dbReference type="AlphaFoldDB" id="A0A6J5D6B5"/>
<evidence type="ECO:0000256" key="3">
    <source>
        <dbReference type="ARBA" id="ARBA00008085"/>
    </source>
</evidence>
<dbReference type="InterPro" id="IPR043133">
    <property type="entry name" value="GTP-CH-I_C/QueF"/>
</dbReference>
<dbReference type="InterPro" id="IPR018234">
    <property type="entry name" value="GTP_CycHdrlase_I_CS"/>
</dbReference>
<evidence type="ECO:0000256" key="2">
    <source>
        <dbReference type="ARBA" id="ARBA00005080"/>
    </source>
</evidence>
<comment type="catalytic activity">
    <reaction evidence="1">
        <text>GTP + H2O = 7,8-dihydroneopterin 3'-triphosphate + formate + H(+)</text>
        <dbReference type="Rhea" id="RHEA:17473"/>
        <dbReference type="ChEBI" id="CHEBI:15377"/>
        <dbReference type="ChEBI" id="CHEBI:15378"/>
        <dbReference type="ChEBI" id="CHEBI:15740"/>
        <dbReference type="ChEBI" id="CHEBI:37565"/>
        <dbReference type="ChEBI" id="CHEBI:58462"/>
        <dbReference type="EC" id="3.5.4.16"/>
    </reaction>
</comment>
<dbReference type="GO" id="GO:0006729">
    <property type="term" value="P:tetrahydrobiopterin biosynthetic process"/>
    <property type="evidence" value="ECO:0007669"/>
    <property type="project" value="TreeGrafter"/>
</dbReference>
<dbReference type="PANTHER" id="PTHR11109">
    <property type="entry name" value="GTP CYCLOHYDROLASE I"/>
    <property type="match status" value="1"/>
</dbReference>
<evidence type="ECO:0000256" key="5">
    <source>
        <dbReference type="ARBA" id="ARBA00022563"/>
    </source>
</evidence>
<dbReference type="EMBL" id="CADIKH010000003">
    <property type="protein sequence ID" value="CAB3748752.1"/>
    <property type="molecule type" value="Genomic_DNA"/>
</dbReference>
<dbReference type="InterPro" id="IPR020602">
    <property type="entry name" value="GTP_CycHdrlase_I_dom"/>
</dbReference>
<dbReference type="NCBIfam" id="NF006825">
    <property type="entry name" value="PRK09347.1-2"/>
    <property type="match status" value="1"/>
</dbReference>
<proteinExistence type="inferred from homology"/>
<organism evidence="8 9">
    <name type="scientific">Paraburkholderia humisilvae</name>
    <dbReference type="NCBI Taxonomy" id="627669"/>
    <lineage>
        <taxon>Bacteria</taxon>
        <taxon>Pseudomonadati</taxon>
        <taxon>Pseudomonadota</taxon>
        <taxon>Betaproteobacteria</taxon>
        <taxon>Burkholderiales</taxon>
        <taxon>Burkholderiaceae</taxon>
        <taxon>Paraburkholderia</taxon>
    </lineage>
</organism>
<dbReference type="GO" id="GO:0003934">
    <property type="term" value="F:GTP cyclohydrolase I activity"/>
    <property type="evidence" value="ECO:0007669"/>
    <property type="project" value="UniProtKB-EC"/>
</dbReference>
<comment type="similarity">
    <text evidence="3">Belongs to the GTP cyclohydrolase I family.</text>
</comment>
<dbReference type="EC" id="3.5.4.16" evidence="4"/>